<dbReference type="Pfam" id="PF00455">
    <property type="entry name" value="DeoRC"/>
    <property type="match status" value="1"/>
</dbReference>
<dbReference type="EMBL" id="JBEUKS010000005">
    <property type="protein sequence ID" value="MFC1439574.1"/>
    <property type="molecule type" value="Genomic_DNA"/>
</dbReference>
<organism evidence="6 7">
    <name type="scientific">Streptacidiphilus jeojiensis</name>
    <dbReference type="NCBI Taxonomy" id="3229225"/>
    <lineage>
        <taxon>Bacteria</taxon>
        <taxon>Bacillati</taxon>
        <taxon>Actinomycetota</taxon>
        <taxon>Actinomycetes</taxon>
        <taxon>Kitasatosporales</taxon>
        <taxon>Streptomycetaceae</taxon>
        <taxon>Streptacidiphilus</taxon>
    </lineage>
</organism>
<evidence type="ECO:0000313" key="6">
    <source>
        <dbReference type="EMBL" id="MFC1439574.1"/>
    </source>
</evidence>
<evidence type="ECO:0000313" key="7">
    <source>
        <dbReference type="Proteomes" id="UP001592581"/>
    </source>
</evidence>
<dbReference type="PROSITE" id="PS00894">
    <property type="entry name" value="HTH_DEOR_1"/>
    <property type="match status" value="1"/>
</dbReference>
<dbReference type="InterPro" id="IPR018356">
    <property type="entry name" value="Tscrpt_reg_HTH_DeoR_CS"/>
</dbReference>
<dbReference type="PANTHER" id="PTHR30363">
    <property type="entry name" value="HTH-TYPE TRANSCRIPTIONAL REGULATOR SRLR-RELATED"/>
    <property type="match status" value="1"/>
</dbReference>
<dbReference type="InterPro" id="IPR036390">
    <property type="entry name" value="WH_DNA-bd_sf"/>
</dbReference>
<keyword evidence="1" id="KW-0805">Transcription regulation</keyword>
<dbReference type="InterPro" id="IPR014036">
    <property type="entry name" value="DeoR-like_C"/>
</dbReference>
<dbReference type="SMART" id="SM01134">
    <property type="entry name" value="DeoRC"/>
    <property type="match status" value="1"/>
</dbReference>
<evidence type="ECO:0000256" key="2">
    <source>
        <dbReference type="ARBA" id="ARBA00023125"/>
    </source>
</evidence>
<dbReference type="InterPro" id="IPR037171">
    <property type="entry name" value="NagB/RpiA_transferase-like"/>
</dbReference>
<accession>A0ABV6XNP5</accession>
<name>A0ABV6XNP5_9ACTN</name>
<dbReference type="PROSITE" id="PS51000">
    <property type="entry name" value="HTH_DEOR_2"/>
    <property type="match status" value="1"/>
</dbReference>
<feature type="compositionally biased region" description="Low complexity" evidence="4">
    <location>
        <begin position="53"/>
        <end position="64"/>
    </location>
</feature>
<protein>
    <submittedName>
        <fullName evidence="6">DeoR/GlpR family DNA-binding transcription regulator</fullName>
    </submittedName>
</protein>
<dbReference type="InterPro" id="IPR036388">
    <property type="entry name" value="WH-like_DNA-bd_sf"/>
</dbReference>
<keyword evidence="7" id="KW-1185">Reference proteome</keyword>
<dbReference type="SMART" id="SM00420">
    <property type="entry name" value="HTH_DEOR"/>
    <property type="match status" value="1"/>
</dbReference>
<dbReference type="PANTHER" id="PTHR30363:SF44">
    <property type="entry name" value="AGA OPERON TRANSCRIPTIONAL REPRESSOR-RELATED"/>
    <property type="match status" value="1"/>
</dbReference>
<dbReference type="InterPro" id="IPR001034">
    <property type="entry name" value="DeoR_HTH"/>
</dbReference>
<dbReference type="SUPFAM" id="SSF46785">
    <property type="entry name" value="Winged helix' DNA-binding domain"/>
    <property type="match status" value="1"/>
</dbReference>
<dbReference type="Gene3D" id="1.10.10.10">
    <property type="entry name" value="Winged helix-like DNA-binding domain superfamily/Winged helix DNA-binding domain"/>
    <property type="match status" value="1"/>
</dbReference>
<dbReference type="Pfam" id="PF08220">
    <property type="entry name" value="HTH_DeoR"/>
    <property type="match status" value="1"/>
</dbReference>
<keyword evidence="2 6" id="KW-0238">DNA-binding</keyword>
<evidence type="ECO:0000256" key="3">
    <source>
        <dbReference type="ARBA" id="ARBA00023163"/>
    </source>
</evidence>
<proteinExistence type="predicted"/>
<keyword evidence="3" id="KW-0804">Transcription</keyword>
<comment type="caution">
    <text evidence="6">The sequence shown here is derived from an EMBL/GenBank/DDBJ whole genome shotgun (WGS) entry which is preliminary data.</text>
</comment>
<evidence type="ECO:0000256" key="4">
    <source>
        <dbReference type="SAM" id="MobiDB-lite"/>
    </source>
</evidence>
<dbReference type="RefSeq" id="WP_380565069.1">
    <property type="nucleotide sequence ID" value="NZ_JBEUKS010000005.1"/>
</dbReference>
<dbReference type="InterPro" id="IPR050313">
    <property type="entry name" value="Carb_Metab_HTH_regulators"/>
</dbReference>
<gene>
    <name evidence="6" type="ORF">ABUW04_15050</name>
</gene>
<sequence length="259" mass="26808">MLPRQRQGAILDELRARGEVDIAELALRLGVSEATVRRDLGVLARQGHPVPLRRAAAPAPRAAPSGTATHPQAEQEAIAAAAAGQARPDMTIGLSGGTAVHKLAVHLRELPGLTVVTNSLVTATILTRSGRGRARPTVILTGGYRTPDNDLLHGPVSALVLRSMRLELAFLDCAGLDGPHGASTDSLADSDTRRALVQAAAQTCVLATAAQCGRTALSVFAGPEEIDFIVTASAGDPSPEQRSVLRQARGAICVDLGPA</sequence>
<feature type="region of interest" description="Disordered" evidence="4">
    <location>
        <begin position="51"/>
        <end position="73"/>
    </location>
</feature>
<evidence type="ECO:0000259" key="5">
    <source>
        <dbReference type="PROSITE" id="PS51000"/>
    </source>
</evidence>
<reference evidence="6 7" key="1">
    <citation type="submission" date="2024-06" db="EMBL/GenBank/DDBJ databases">
        <authorList>
            <person name="Lee S.D."/>
        </authorList>
    </citation>
    <scope>NUCLEOTIDE SEQUENCE [LARGE SCALE GENOMIC DNA]</scope>
    <source>
        <strain evidence="6 7">N1-10</strain>
    </source>
</reference>
<dbReference type="Proteomes" id="UP001592581">
    <property type="component" value="Unassembled WGS sequence"/>
</dbReference>
<dbReference type="GO" id="GO:0003677">
    <property type="term" value="F:DNA binding"/>
    <property type="evidence" value="ECO:0007669"/>
    <property type="project" value="UniProtKB-KW"/>
</dbReference>
<dbReference type="SUPFAM" id="SSF100950">
    <property type="entry name" value="NagB/RpiA/CoA transferase-like"/>
    <property type="match status" value="1"/>
</dbReference>
<evidence type="ECO:0000256" key="1">
    <source>
        <dbReference type="ARBA" id="ARBA00023015"/>
    </source>
</evidence>
<feature type="domain" description="HTH deoR-type" evidence="5">
    <location>
        <begin position="3"/>
        <end position="58"/>
    </location>
</feature>